<evidence type="ECO:0000313" key="1">
    <source>
        <dbReference type="EMBL" id="KAK4716281.1"/>
    </source>
</evidence>
<reference evidence="1 2" key="1">
    <citation type="submission" date="2023-10" db="EMBL/GenBank/DDBJ databases">
        <title>Genome-Wide Identification Analysis in wild type Solanum Pinnatisectum Reveals Some Genes Defensing Phytophthora Infestans.</title>
        <authorList>
            <person name="Sun C."/>
        </authorList>
    </citation>
    <scope>NUCLEOTIDE SEQUENCE [LARGE SCALE GENOMIC DNA]</scope>
    <source>
        <strain evidence="1">LQN</strain>
        <tissue evidence="1">Leaf</tissue>
    </source>
</reference>
<dbReference type="PANTHER" id="PTHR46405:SF9">
    <property type="entry name" value="E3 UBIQUITIN-PROTEIN LIGASE RF298"/>
    <property type="match status" value="1"/>
</dbReference>
<comment type="caution">
    <text evidence="1">The sequence shown here is derived from an EMBL/GenBank/DDBJ whole genome shotgun (WGS) entry which is preliminary data.</text>
</comment>
<evidence type="ECO:0000313" key="2">
    <source>
        <dbReference type="Proteomes" id="UP001311915"/>
    </source>
</evidence>
<dbReference type="InterPro" id="IPR046934">
    <property type="entry name" value="PIR2-like"/>
</dbReference>
<name>A0AAV9KSS4_9SOLN</name>
<accession>A0AAV9KSS4</accession>
<sequence>MLEENTMERIMEREQMLVNTNSMSETINSLRNTLEMDNFGLKKDMEVVMLSTCKHAMNVKNVLAKEQDAIKKCQAADTDKRSFEEDLCTIKLKKTFTAAARESQQASRLLMTCCVLVIASGNSGSSFHLCSPTDKVKQRFQQQAESVKVEREQLRV</sequence>
<dbReference type="AlphaFoldDB" id="A0AAV9KSS4"/>
<dbReference type="PANTHER" id="PTHR46405">
    <property type="entry name" value="OS05G0141500 PROTEIN"/>
    <property type="match status" value="1"/>
</dbReference>
<protein>
    <submittedName>
        <fullName evidence="1">Uncharacterized protein</fullName>
    </submittedName>
</protein>
<dbReference type="EMBL" id="JAWPEI010000009">
    <property type="protein sequence ID" value="KAK4716281.1"/>
    <property type="molecule type" value="Genomic_DNA"/>
</dbReference>
<dbReference type="Proteomes" id="UP001311915">
    <property type="component" value="Unassembled WGS sequence"/>
</dbReference>
<gene>
    <name evidence="1" type="ORF">R3W88_014619</name>
</gene>
<organism evidence="1 2">
    <name type="scientific">Solanum pinnatisectum</name>
    <name type="common">tansyleaf nightshade</name>
    <dbReference type="NCBI Taxonomy" id="50273"/>
    <lineage>
        <taxon>Eukaryota</taxon>
        <taxon>Viridiplantae</taxon>
        <taxon>Streptophyta</taxon>
        <taxon>Embryophyta</taxon>
        <taxon>Tracheophyta</taxon>
        <taxon>Spermatophyta</taxon>
        <taxon>Magnoliopsida</taxon>
        <taxon>eudicotyledons</taxon>
        <taxon>Gunneridae</taxon>
        <taxon>Pentapetalae</taxon>
        <taxon>asterids</taxon>
        <taxon>lamiids</taxon>
        <taxon>Solanales</taxon>
        <taxon>Solanaceae</taxon>
        <taxon>Solanoideae</taxon>
        <taxon>Solaneae</taxon>
        <taxon>Solanum</taxon>
    </lineage>
</organism>
<keyword evidence="2" id="KW-1185">Reference proteome</keyword>
<proteinExistence type="predicted"/>